<accession>A0A4U2PYY8</accession>
<dbReference type="Proteomes" id="UP000308114">
    <property type="component" value="Unassembled WGS sequence"/>
</dbReference>
<organism evidence="4 5">
    <name type="scientific">Paenibacillus terrae</name>
    <dbReference type="NCBI Taxonomy" id="159743"/>
    <lineage>
        <taxon>Bacteria</taxon>
        <taxon>Bacillati</taxon>
        <taxon>Bacillota</taxon>
        <taxon>Bacilli</taxon>
        <taxon>Bacillales</taxon>
        <taxon>Paenibacillaceae</taxon>
        <taxon>Paenibacillus</taxon>
    </lineage>
</organism>
<dbReference type="Gene3D" id="3.40.190.10">
    <property type="entry name" value="Periplasmic binding protein-like II"/>
    <property type="match status" value="2"/>
</dbReference>
<keyword evidence="2" id="KW-0813">Transport</keyword>
<protein>
    <recommendedName>
        <fullName evidence="6">Sugar ABC transporter substrate-binding protein</fullName>
    </recommendedName>
</protein>
<evidence type="ECO:0000256" key="1">
    <source>
        <dbReference type="ARBA" id="ARBA00008520"/>
    </source>
</evidence>
<gene>
    <name evidence="4" type="ORF">C1I60_07930</name>
</gene>
<dbReference type="InterPro" id="IPR006059">
    <property type="entry name" value="SBP"/>
</dbReference>
<dbReference type="InterPro" id="IPR050490">
    <property type="entry name" value="Bact_solute-bd_prot1"/>
</dbReference>
<comment type="similarity">
    <text evidence="1">Belongs to the bacterial solute-binding protein 1 family.</text>
</comment>
<dbReference type="Pfam" id="PF01547">
    <property type="entry name" value="SBP_bac_1"/>
    <property type="match status" value="1"/>
</dbReference>
<comment type="caution">
    <text evidence="4">The sequence shown here is derived from an EMBL/GenBank/DDBJ whole genome shotgun (WGS) entry which is preliminary data.</text>
</comment>
<evidence type="ECO:0008006" key="6">
    <source>
        <dbReference type="Google" id="ProtNLM"/>
    </source>
</evidence>
<dbReference type="RefSeq" id="WP_137061228.1">
    <property type="nucleotide sequence ID" value="NZ_PNXQ01000009.1"/>
</dbReference>
<dbReference type="PROSITE" id="PS51257">
    <property type="entry name" value="PROKAR_LIPOPROTEIN"/>
    <property type="match status" value="1"/>
</dbReference>
<keyword evidence="3" id="KW-0732">Signal</keyword>
<dbReference type="SUPFAM" id="SSF53850">
    <property type="entry name" value="Periplasmic binding protein-like II"/>
    <property type="match status" value="1"/>
</dbReference>
<evidence type="ECO:0000256" key="2">
    <source>
        <dbReference type="ARBA" id="ARBA00022448"/>
    </source>
</evidence>
<dbReference type="AlphaFoldDB" id="A0A4U2PYY8"/>
<feature type="chain" id="PRO_5039542146" description="Sugar ABC transporter substrate-binding protein" evidence="3">
    <location>
        <begin position="22"/>
        <end position="423"/>
    </location>
</feature>
<dbReference type="EMBL" id="PNXQ01000009">
    <property type="protein sequence ID" value="TKH45072.1"/>
    <property type="molecule type" value="Genomic_DNA"/>
</dbReference>
<sequence length="423" mass="45919">MKRKIGSVFLSVVIASAVALAGCSDTSSKSEGANESNAVTLQVWGDQANQPVTEQGFKKINEIFMKNNPGIQIDFQYTGTLETIDTAVKANSLPDVFYVQGNKTPKMDLYVKSGALLPLNDYKLDTSRYPKEAVEYGTVDGKLYTSPPSFMDSQLMYYNKDIFSKYNLEAPKTFDEFVKVAETLKSKGITPVAMPGKDAWSRLWIAFSLLPALGNDALQAVNHGKGDFSDPGIVKAFQTIRDFADQGYFSNNLGSVDAAGAQLAFTNGKAAMIADGTWNNSTYESSMSNLGRFYIPGTDGKKTAPQSLSNLMTYAASANTKHPKEAAEYIKYLASQEAQQIFATETGAVPIIDDIKPKDEGVKEMAAYDGLGDNIYTVLTNVSTDEVKLTDIFLEEVMPKLLTGKITGQEAAEILNAALAKTK</sequence>
<evidence type="ECO:0000313" key="5">
    <source>
        <dbReference type="Proteomes" id="UP000308114"/>
    </source>
</evidence>
<name>A0A4U2PYY8_9BACL</name>
<evidence type="ECO:0000313" key="4">
    <source>
        <dbReference type="EMBL" id="TKH45072.1"/>
    </source>
</evidence>
<proteinExistence type="inferred from homology"/>
<dbReference type="PANTHER" id="PTHR43649">
    <property type="entry name" value="ARABINOSE-BINDING PROTEIN-RELATED"/>
    <property type="match status" value="1"/>
</dbReference>
<reference evidence="4 5" key="1">
    <citation type="submission" date="2018-01" db="EMBL/GenBank/DDBJ databases">
        <title>Bacillales members from the olive rhizosphere are effective biological control agents against Verticillium dahliae.</title>
        <authorList>
            <person name="Gomez-Lama C."/>
            <person name="Legarda G."/>
            <person name="Ruano-Rosa D."/>
            <person name="Pizarro-Tobias P."/>
            <person name="Valverde-Corredor A."/>
            <person name="Niqui J.L."/>
            <person name="Trivino J.C."/>
            <person name="Roca A."/>
            <person name="Mercado-Blanco J."/>
        </authorList>
    </citation>
    <scope>NUCLEOTIDE SEQUENCE [LARGE SCALE GENOMIC DNA]</scope>
    <source>
        <strain evidence="4 5">PIC167</strain>
    </source>
</reference>
<evidence type="ECO:0000256" key="3">
    <source>
        <dbReference type="SAM" id="SignalP"/>
    </source>
</evidence>
<feature type="signal peptide" evidence="3">
    <location>
        <begin position="1"/>
        <end position="21"/>
    </location>
</feature>
<dbReference type="PANTHER" id="PTHR43649:SF29">
    <property type="entry name" value="OSMOPROTECTIVE COMPOUNDS-BINDING PROTEIN GGTB"/>
    <property type="match status" value="1"/>
</dbReference>
<dbReference type="CDD" id="cd13585">
    <property type="entry name" value="PBP2_TMBP_like"/>
    <property type="match status" value="1"/>
</dbReference>